<sequence>MSVKVNSIPLPDNIDYKKQSIPVPGTKKAGQTAHYRNAIYGLLDHDIPNAFKTLPEIFDNGYLLGKGARFLGHRPVISTSPLKFGDYVWQTYPQVDVRRRRIGSALETLFKNGVLGGGSDGLQTVGIWSQNRPEWQCVDLALHAYNKIGVSLYDTLGKDSVEYIVNHAQLTVVFATSNHIPALLKTASKIPVLKMIVSFDPLSPQVKDALVSWGETVGVQIKELSEIEEYGEANLIDTIPAKPDQLASICYTSGTTSNPKGVVLTHANLASAAYSNLFGYVYPENSTTISYLPLAHIYEAIVELATIAIGGCIGFFTGDPLRLLEDAQLLKPHVFPSVPRVLNRVYQAAMAAGNVPGIKGAIFRTAVQTKLDQLHRTGANTHALWDTIVFRKIRAVLGGNLMLVTSGSAPISAEVVDFLKIALYCEVTEGDPSCGGTIGPPQPVNELKLVDVPEMNYTSEDKPNPRGELCVRGANCFVTYYKDEKNSRDTVKDGWIHTGDVAEVDTYGRFKIIDRVKNIMKLAQGEYVALEKIENMYSTCPIVSQIYVHGDSLQSYLLSVVIPEPAGLAALASDVLGTKISPENTLALEKAIKDPQVVAAVLKVLTTEAKKNQLKGFETVKRIHLSLSPFSVEDSTMTPTFKLRRKDAFAKYKAELEALYALGEPKHETTKL</sequence>
<evidence type="ECO:0000259" key="3">
    <source>
        <dbReference type="Pfam" id="PF00501"/>
    </source>
</evidence>
<dbReference type="PANTHER" id="PTHR43272:SF33">
    <property type="entry name" value="AMP-BINDING DOMAIN-CONTAINING PROTEIN-RELATED"/>
    <property type="match status" value="1"/>
</dbReference>
<dbReference type="GO" id="GO:0016020">
    <property type="term" value="C:membrane"/>
    <property type="evidence" value="ECO:0007669"/>
    <property type="project" value="TreeGrafter"/>
</dbReference>
<dbReference type="InterPro" id="IPR042099">
    <property type="entry name" value="ANL_N_sf"/>
</dbReference>
<dbReference type="KEGG" id="sla:SERLADRAFT_440854"/>
<dbReference type="SUPFAM" id="SSF56801">
    <property type="entry name" value="Acetyl-CoA synthetase-like"/>
    <property type="match status" value="1"/>
</dbReference>
<dbReference type="PROSITE" id="PS00455">
    <property type="entry name" value="AMP_BINDING"/>
    <property type="match status" value="1"/>
</dbReference>
<dbReference type="GeneID" id="18815448"/>
<proteinExistence type="predicted"/>
<keyword evidence="2" id="KW-0067">ATP-binding</keyword>
<keyword evidence="1" id="KW-0547">Nucleotide-binding</keyword>
<name>F8P4R5_SERL9</name>
<dbReference type="InterPro" id="IPR000873">
    <property type="entry name" value="AMP-dep_synth/lig_dom"/>
</dbReference>
<dbReference type="Pfam" id="PF00501">
    <property type="entry name" value="AMP-binding"/>
    <property type="match status" value="1"/>
</dbReference>
<protein>
    <recommendedName>
        <fullName evidence="3">AMP-dependent synthetase/ligase domain-containing protein</fullName>
    </recommendedName>
</protein>
<evidence type="ECO:0000256" key="1">
    <source>
        <dbReference type="ARBA" id="ARBA00022741"/>
    </source>
</evidence>
<dbReference type="EMBL" id="GL945438">
    <property type="protein sequence ID" value="EGO21602.1"/>
    <property type="molecule type" value="Genomic_DNA"/>
</dbReference>
<dbReference type="GO" id="GO:0004467">
    <property type="term" value="F:long-chain fatty acid-CoA ligase activity"/>
    <property type="evidence" value="ECO:0007669"/>
    <property type="project" value="TreeGrafter"/>
</dbReference>
<accession>F8P4R5</accession>
<dbReference type="RefSeq" id="XP_007321388.1">
    <property type="nucleotide sequence ID" value="XM_007321326.1"/>
</dbReference>
<organism>
    <name type="scientific">Serpula lacrymans var. lacrymans (strain S7.9)</name>
    <name type="common">Dry rot fungus</name>
    <dbReference type="NCBI Taxonomy" id="578457"/>
    <lineage>
        <taxon>Eukaryota</taxon>
        <taxon>Fungi</taxon>
        <taxon>Dikarya</taxon>
        <taxon>Basidiomycota</taxon>
        <taxon>Agaricomycotina</taxon>
        <taxon>Agaricomycetes</taxon>
        <taxon>Agaricomycetidae</taxon>
        <taxon>Boletales</taxon>
        <taxon>Coniophorineae</taxon>
        <taxon>Serpulaceae</taxon>
        <taxon>Serpula</taxon>
    </lineage>
</organism>
<dbReference type="PANTHER" id="PTHR43272">
    <property type="entry name" value="LONG-CHAIN-FATTY-ACID--COA LIGASE"/>
    <property type="match status" value="1"/>
</dbReference>
<feature type="domain" description="AMP-dependent synthetase/ligase" evidence="3">
    <location>
        <begin position="84"/>
        <end position="481"/>
    </location>
</feature>
<dbReference type="Proteomes" id="UP000008064">
    <property type="component" value="Unassembled WGS sequence"/>
</dbReference>
<dbReference type="Gene3D" id="3.40.50.12780">
    <property type="entry name" value="N-terminal domain of ligase-like"/>
    <property type="match status" value="1"/>
</dbReference>
<gene>
    <name evidence="4" type="ORF">SERLADRAFT_440854</name>
</gene>
<dbReference type="GO" id="GO:0005783">
    <property type="term" value="C:endoplasmic reticulum"/>
    <property type="evidence" value="ECO:0007669"/>
    <property type="project" value="TreeGrafter"/>
</dbReference>
<reference evidence="4" key="1">
    <citation type="submission" date="2011-04" db="EMBL/GenBank/DDBJ databases">
        <title>Evolution of plant cell wall degrading machinery underlies the functional diversity of forest fungi.</title>
        <authorList>
            <consortium name="US DOE Joint Genome Institute (JGI-PGF)"/>
            <person name="Eastwood D.C."/>
            <person name="Floudas D."/>
            <person name="Binder M."/>
            <person name="Majcherczyk A."/>
            <person name="Schneider P."/>
            <person name="Aerts A."/>
            <person name="Asiegbu F.O."/>
            <person name="Baker S.E."/>
            <person name="Barry K."/>
            <person name="Bendiksby M."/>
            <person name="Blumentritt M."/>
            <person name="Coutinho P.M."/>
            <person name="Cullen D."/>
            <person name="Cullen D."/>
            <person name="Gathman A."/>
            <person name="Goodell B."/>
            <person name="Henrissat B."/>
            <person name="Ihrmark K."/>
            <person name="Kauserud H."/>
            <person name="Kohler A."/>
            <person name="LaButti K."/>
            <person name="Lapidus A."/>
            <person name="Lavin J.L."/>
            <person name="Lee Y.-H."/>
            <person name="Lindquist E."/>
            <person name="Lilly W."/>
            <person name="Lucas S."/>
            <person name="Morin E."/>
            <person name="Murat C."/>
            <person name="Oguiza J.A."/>
            <person name="Park J."/>
            <person name="Pisabarro A.G."/>
            <person name="Riley R."/>
            <person name="Rosling A."/>
            <person name="Salamov A."/>
            <person name="Schmidt O."/>
            <person name="Schmutz J."/>
            <person name="Skrede I."/>
            <person name="Stenlid J."/>
            <person name="Wiebenga A."/>
            <person name="Xie X."/>
            <person name="Kues U."/>
            <person name="Hibbett D.S."/>
            <person name="Hoffmeister D."/>
            <person name="Hogberg N."/>
            <person name="Martin F."/>
            <person name="Grigoriev I.V."/>
            <person name="Watkinson S.C."/>
        </authorList>
    </citation>
    <scope>NUCLEOTIDE SEQUENCE</scope>
    <source>
        <strain evidence="4">S7.9</strain>
    </source>
</reference>
<evidence type="ECO:0000256" key="2">
    <source>
        <dbReference type="ARBA" id="ARBA00022840"/>
    </source>
</evidence>
<dbReference type="AlphaFoldDB" id="F8P4R5"/>
<dbReference type="OrthoDB" id="1700726at2759"/>
<dbReference type="HOGENOM" id="CLU_000022_45_4_1"/>
<dbReference type="InterPro" id="IPR020845">
    <property type="entry name" value="AMP-binding_CS"/>
</dbReference>
<evidence type="ECO:0000313" key="4">
    <source>
        <dbReference type="EMBL" id="EGO21602.1"/>
    </source>
</evidence>
<dbReference type="GO" id="GO:0005524">
    <property type="term" value="F:ATP binding"/>
    <property type="evidence" value="ECO:0007669"/>
    <property type="project" value="UniProtKB-KW"/>
</dbReference>